<keyword evidence="2" id="KW-0449">Lipoprotein</keyword>
<dbReference type="Proteomes" id="UP000287296">
    <property type="component" value="Unassembled WGS sequence"/>
</dbReference>
<reference evidence="2 3" key="1">
    <citation type="submission" date="2018-12" db="EMBL/GenBank/DDBJ databases">
        <authorList>
            <person name="Sun L."/>
            <person name="Chen Z."/>
        </authorList>
    </citation>
    <scope>NUCLEOTIDE SEQUENCE [LARGE SCALE GENOMIC DNA]</scope>
    <source>
        <strain evidence="2 3">LMG 29736</strain>
    </source>
</reference>
<feature type="region of interest" description="Disordered" evidence="1">
    <location>
        <begin position="21"/>
        <end position="47"/>
    </location>
</feature>
<dbReference type="AlphaFoldDB" id="A0A429XBQ0"/>
<dbReference type="Pfam" id="PF09580">
    <property type="entry name" value="Spore_YhcN_YlaJ"/>
    <property type="match status" value="1"/>
</dbReference>
<dbReference type="InterPro" id="IPR014247">
    <property type="entry name" value="Spore_lipoprot_YhcN/YlaJ"/>
</dbReference>
<dbReference type="PROSITE" id="PS51257">
    <property type="entry name" value="PROKAR_LIPOPROTEIN"/>
    <property type="match status" value="1"/>
</dbReference>
<comment type="caution">
    <text evidence="2">The sequence shown here is derived from an EMBL/GenBank/DDBJ whole genome shotgun (WGS) entry which is preliminary data.</text>
</comment>
<accession>A0A429XBQ0</accession>
<sequence length="193" mass="21406">MKKIAFIFIILTLGACGQTNQAKRDNGNPSLQNTRTETYQRDNTRNSDEERANYLAGLASDIPHVKNATAVVAGDYAIIGIDVDKDLDRSKVGSIKYSVAESIKHDPLGAGAVVVADPDINARLKEIKDDMSKGRPIQGIINELADITGRLMPELPPQEDNKNPQEAPQKQDREMDNHDTRQIEKEQKKQTNE</sequence>
<protein>
    <submittedName>
        <fullName evidence="2">YhcN/YlaJ family sporulation lipoprotein</fullName>
    </submittedName>
</protein>
<dbReference type="RefSeq" id="WP_120115290.1">
    <property type="nucleotide sequence ID" value="NZ_BORI01000007.1"/>
</dbReference>
<gene>
    <name evidence="2" type="ORF">D5F11_005945</name>
</gene>
<evidence type="ECO:0000313" key="2">
    <source>
        <dbReference type="EMBL" id="RST60885.1"/>
    </source>
</evidence>
<evidence type="ECO:0000313" key="3">
    <source>
        <dbReference type="Proteomes" id="UP000287296"/>
    </source>
</evidence>
<dbReference type="InterPro" id="IPR019076">
    <property type="entry name" value="Spore_lipoprot_YhcN/YlaJ-like"/>
</dbReference>
<dbReference type="EMBL" id="QYTW02000003">
    <property type="protein sequence ID" value="RST60885.1"/>
    <property type="molecule type" value="Genomic_DNA"/>
</dbReference>
<evidence type="ECO:0000256" key="1">
    <source>
        <dbReference type="SAM" id="MobiDB-lite"/>
    </source>
</evidence>
<feature type="compositionally biased region" description="Polar residues" evidence="1">
    <location>
        <begin position="21"/>
        <end position="37"/>
    </location>
</feature>
<dbReference type="NCBIfam" id="TIGR02898">
    <property type="entry name" value="spore_YhcN_YlaJ"/>
    <property type="match status" value="1"/>
</dbReference>
<feature type="compositionally biased region" description="Basic and acidic residues" evidence="1">
    <location>
        <begin position="159"/>
        <end position="193"/>
    </location>
</feature>
<name>A0A429XBQ0_SIMTE</name>
<feature type="region of interest" description="Disordered" evidence="1">
    <location>
        <begin position="149"/>
        <end position="193"/>
    </location>
</feature>
<organism evidence="2 3">
    <name type="scientific">Siminovitchia terrae</name>
    <name type="common">Bacillus terrae</name>
    <dbReference type="NCBI Taxonomy" id="1914933"/>
    <lineage>
        <taxon>Bacteria</taxon>
        <taxon>Bacillati</taxon>
        <taxon>Bacillota</taxon>
        <taxon>Bacilli</taxon>
        <taxon>Bacillales</taxon>
        <taxon>Bacillaceae</taxon>
        <taxon>Siminovitchia</taxon>
    </lineage>
</organism>
<dbReference type="GO" id="GO:0030435">
    <property type="term" value="P:sporulation resulting in formation of a cellular spore"/>
    <property type="evidence" value="ECO:0007669"/>
    <property type="project" value="InterPro"/>
</dbReference>
<feature type="compositionally biased region" description="Basic and acidic residues" evidence="1">
    <location>
        <begin position="38"/>
        <end position="47"/>
    </location>
</feature>
<dbReference type="OrthoDB" id="2381329at2"/>
<proteinExistence type="predicted"/>